<organism evidence="8 9">
    <name type="scientific">Salibacterium salarium</name>
    <dbReference type="NCBI Taxonomy" id="284579"/>
    <lineage>
        <taxon>Bacteria</taxon>
        <taxon>Bacillati</taxon>
        <taxon>Bacillota</taxon>
        <taxon>Bacilli</taxon>
        <taxon>Bacillales</taxon>
        <taxon>Bacillaceae</taxon>
    </lineage>
</organism>
<comment type="similarity">
    <text evidence="6">Belongs to the KhpB RNA-binding protein family.</text>
</comment>
<dbReference type="SUPFAM" id="SSF82708">
    <property type="entry name" value="R3H domain"/>
    <property type="match status" value="1"/>
</dbReference>
<comment type="domain">
    <text evidence="6">Has an N-terminal Jag-N domain and 2 RNA-binding domains (KH and R3H).</text>
</comment>
<gene>
    <name evidence="6" type="primary">khpB</name>
    <name evidence="6" type="synonym">eloR</name>
    <name evidence="8" type="ORF">D7Z54_29375</name>
</gene>
<evidence type="ECO:0000313" key="8">
    <source>
        <dbReference type="EMBL" id="RSL29799.1"/>
    </source>
</evidence>
<dbReference type="OrthoDB" id="9794483at2"/>
<keyword evidence="4 6" id="KW-0143">Chaperone</keyword>
<dbReference type="PROSITE" id="PS51061">
    <property type="entry name" value="R3H"/>
    <property type="match status" value="1"/>
</dbReference>
<dbReference type="InterPro" id="IPR001374">
    <property type="entry name" value="R3H_dom"/>
</dbReference>
<dbReference type="HAMAP" id="MF_00867">
    <property type="entry name" value="KhpB"/>
    <property type="match status" value="1"/>
</dbReference>
<dbReference type="GO" id="GO:0003723">
    <property type="term" value="F:RNA binding"/>
    <property type="evidence" value="ECO:0007669"/>
    <property type="project" value="UniProtKB-UniRule"/>
</dbReference>
<dbReference type="GO" id="GO:0009252">
    <property type="term" value="P:peptidoglycan biosynthetic process"/>
    <property type="evidence" value="ECO:0007669"/>
    <property type="project" value="UniProtKB-UniRule"/>
</dbReference>
<dbReference type="Gene3D" id="3.30.30.80">
    <property type="entry name" value="probable RNA-binding protein from clostridium symbiosum atcc 14940"/>
    <property type="match status" value="1"/>
</dbReference>
<dbReference type="GO" id="GO:0008360">
    <property type="term" value="P:regulation of cell shape"/>
    <property type="evidence" value="ECO:0007669"/>
    <property type="project" value="UniProtKB-KW"/>
</dbReference>
<dbReference type="SMART" id="SM01245">
    <property type="entry name" value="Jag_N"/>
    <property type="match status" value="1"/>
</dbReference>
<evidence type="ECO:0000256" key="1">
    <source>
        <dbReference type="ARBA" id="ARBA00022490"/>
    </source>
</evidence>
<dbReference type="Pfam" id="PF14804">
    <property type="entry name" value="Jag_N"/>
    <property type="match status" value="1"/>
</dbReference>
<dbReference type="GO" id="GO:0071555">
    <property type="term" value="P:cell wall organization"/>
    <property type="evidence" value="ECO:0007669"/>
    <property type="project" value="UniProtKB-KW"/>
</dbReference>
<dbReference type="InterPro" id="IPR034079">
    <property type="entry name" value="R3H_KhpB"/>
</dbReference>
<dbReference type="EMBL" id="RBVX01000051">
    <property type="protein sequence ID" value="RSL29799.1"/>
    <property type="molecule type" value="Genomic_DNA"/>
</dbReference>
<dbReference type="Gene3D" id="3.30.1370.50">
    <property type="entry name" value="R3H-like domain"/>
    <property type="match status" value="1"/>
</dbReference>
<evidence type="ECO:0000313" key="9">
    <source>
        <dbReference type="Proteomes" id="UP000275076"/>
    </source>
</evidence>
<comment type="subcellular location">
    <subcellularLocation>
        <location evidence="6">Cytoplasm</location>
    </subcellularLocation>
</comment>
<keyword evidence="9" id="KW-1185">Reference proteome</keyword>
<keyword evidence="3 6" id="KW-0133">Cell shape</keyword>
<comment type="caution">
    <text evidence="8">The sequence shown here is derived from an EMBL/GenBank/DDBJ whole genome shotgun (WGS) entry which is preliminary data.</text>
</comment>
<keyword evidence="5 6" id="KW-0961">Cell wall biogenesis/degradation</keyword>
<evidence type="ECO:0000256" key="5">
    <source>
        <dbReference type="ARBA" id="ARBA00023316"/>
    </source>
</evidence>
<dbReference type="PANTHER" id="PTHR35800:SF1">
    <property type="entry name" value="RNA-BINDING PROTEIN KHPB"/>
    <property type="match status" value="1"/>
</dbReference>
<evidence type="ECO:0000256" key="6">
    <source>
        <dbReference type="HAMAP-Rule" id="MF_00867"/>
    </source>
</evidence>
<comment type="function">
    <text evidence="6">A probable RNA chaperone. Forms a complex with KhpA which binds to cellular RNA and controls its expression. Plays a role in peptidoglycan (PG) homeostasis and cell length regulation.</text>
</comment>
<dbReference type="Pfam" id="PF13083">
    <property type="entry name" value="KH_KhpA-B"/>
    <property type="match status" value="1"/>
</dbReference>
<dbReference type="InterPro" id="IPR036867">
    <property type="entry name" value="R3H_dom_sf"/>
</dbReference>
<proteinExistence type="inferred from homology"/>
<dbReference type="InterPro" id="IPR015946">
    <property type="entry name" value="KH_dom-like_a/b"/>
</dbReference>
<dbReference type="InterPro" id="IPR038008">
    <property type="entry name" value="Jag_KH"/>
</dbReference>
<keyword evidence="1 6" id="KW-0963">Cytoplasm</keyword>
<comment type="subunit">
    <text evidence="6">Forms a complex with KhpA.</text>
</comment>
<comment type="caution">
    <text evidence="6">Lacks conserved residue(s) required for the propagation of feature annotation.</text>
</comment>
<dbReference type="Pfam" id="PF01424">
    <property type="entry name" value="R3H"/>
    <property type="match status" value="1"/>
</dbReference>
<dbReference type="SMART" id="SM00393">
    <property type="entry name" value="R3H"/>
    <property type="match status" value="1"/>
</dbReference>
<dbReference type="InterPro" id="IPR038247">
    <property type="entry name" value="Jag_N_dom_sf"/>
</dbReference>
<dbReference type="InterPro" id="IPR039247">
    <property type="entry name" value="KhpB"/>
</dbReference>
<evidence type="ECO:0000256" key="3">
    <source>
        <dbReference type="ARBA" id="ARBA00022960"/>
    </source>
</evidence>
<dbReference type="GO" id="GO:0005737">
    <property type="term" value="C:cytoplasm"/>
    <property type="evidence" value="ECO:0007669"/>
    <property type="project" value="UniProtKB-SubCell"/>
</dbReference>
<dbReference type="NCBIfam" id="NF041568">
    <property type="entry name" value="Jag_EloR"/>
    <property type="match status" value="1"/>
</dbReference>
<keyword evidence="2 6" id="KW-0694">RNA-binding</keyword>
<protein>
    <recommendedName>
        <fullName evidence="6">RNA-binding protein KhpB</fullName>
    </recommendedName>
    <alternativeName>
        <fullName evidence="6">RNA-binding protein EloR</fullName>
    </alternativeName>
</protein>
<dbReference type="PANTHER" id="PTHR35800">
    <property type="entry name" value="PROTEIN JAG"/>
    <property type="match status" value="1"/>
</dbReference>
<dbReference type="Gene3D" id="3.30.300.20">
    <property type="match status" value="1"/>
</dbReference>
<name>A0A3R9NZU5_9BACI</name>
<evidence type="ECO:0000256" key="4">
    <source>
        <dbReference type="ARBA" id="ARBA00023186"/>
    </source>
</evidence>
<sequence>MKTVKVSGKTVEAAITKALDELNATTKEDIDFQVVEEPSKGFLGLIGSREAVLEASLKIDPVAEGLHFLQQVIADMGVNVEVKTQETGKETILSLTGDDLGVMIGKRGKTLDSLQYLVNLAANRYADRYYRIILDAEDYRKRRREALEQLADRLALKAKRTGEKVFLEPMVSRERKIIHAALQKNNDIQTYSDGTDPHRYVVIAPK</sequence>
<dbReference type="CDD" id="cd02414">
    <property type="entry name" value="KH-II_Jag"/>
    <property type="match status" value="1"/>
</dbReference>
<dbReference type="RefSeq" id="WP_125561851.1">
    <property type="nucleotide sequence ID" value="NZ_RBVX01000051.1"/>
</dbReference>
<feature type="domain" description="R3H" evidence="7">
    <location>
        <begin position="141"/>
        <end position="206"/>
    </location>
</feature>
<dbReference type="AlphaFoldDB" id="A0A3R9NZU5"/>
<evidence type="ECO:0000256" key="2">
    <source>
        <dbReference type="ARBA" id="ARBA00022884"/>
    </source>
</evidence>
<dbReference type="CDD" id="cd02644">
    <property type="entry name" value="R3H_jag"/>
    <property type="match status" value="1"/>
</dbReference>
<accession>A0A3R9NZU5</accession>
<dbReference type="Proteomes" id="UP000275076">
    <property type="component" value="Unassembled WGS sequence"/>
</dbReference>
<reference evidence="8 9" key="1">
    <citation type="submission" date="2018-10" db="EMBL/GenBank/DDBJ databases">
        <title>Draft genome sequence of Bacillus salarius IM0101, isolated from a hypersaline soil in Inner Mongolia, China.</title>
        <authorList>
            <person name="Yamprayoonswat W."/>
            <person name="Boonvisut S."/>
            <person name="Jumpathong W."/>
            <person name="Sittihan S."/>
            <person name="Ruangsuj P."/>
            <person name="Wanthongcharoen S."/>
            <person name="Thongpramul N."/>
            <person name="Pimmason S."/>
            <person name="Yu B."/>
            <person name="Yasawong M."/>
        </authorList>
    </citation>
    <scope>NUCLEOTIDE SEQUENCE [LARGE SCALE GENOMIC DNA]</scope>
    <source>
        <strain evidence="8 9">IM0101</strain>
    </source>
</reference>
<evidence type="ECO:0000259" key="7">
    <source>
        <dbReference type="PROSITE" id="PS51061"/>
    </source>
</evidence>
<dbReference type="InterPro" id="IPR032782">
    <property type="entry name" value="KhpB_N"/>
</dbReference>